<sequence length="333" mass="35809">MANVTLADVAKLAEVSLATASKALNNRSDVHQATRSKVLEAAASLNFRPDLLANRYISPKTGTVGMLTDDLIGRFSLPILTGAESALGFQKISIFLCDARGDDFRESFHINALLQKKIDGLIVVGSSSNARKSLGPDFPVPVVYTYVPSADSRDLSIIPDNEGSAATIAEHLISIGRKNIAHIAGREDSNATQLRIKGFQNALAKHGKKIVQPGPLFGDWLESWGRTATLALLQSEAKFDAVFCGNDQIARGCVETLRENQINVPSDVAVVGFDNWDVVVTGCKPQLTSIDMNLEELGARAALRLFEAINGQKRTGAEKIPGKLVLRGSTMNI</sequence>
<keyword evidence="1" id="KW-0805">Transcription regulation</keyword>
<dbReference type="SUPFAM" id="SSF53822">
    <property type="entry name" value="Periplasmic binding protein-like I"/>
    <property type="match status" value="1"/>
</dbReference>
<dbReference type="SMART" id="SM00354">
    <property type="entry name" value="HTH_LACI"/>
    <property type="match status" value="1"/>
</dbReference>
<dbReference type="CDD" id="cd01392">
    <property type="entry name" value="HTH_LacI"/>
    <property type="match status" value="1"/>
</dbReference>
<dbReference type="PROSITE" id="PS50932">
    <property type="entry name" value="HTH_LACI_2"/>
    <property type="match status" value="1"/>
</dbReference>
<evidence type="ECO:0000313" key="5">
    <source>
        <dbReference type="EMBL" id="CAB4600143.1"/>
    </source>
</evidence>
<evidence type="ECO:0000256" key="3">
    <source>
        <dbReference type="ARBA" id="ARBA00023163"/>
    </source>
</evidence>
<organism evidence="8">
    <name type="scientific">freshwater metagenome</name>
    <dbReference type="NCBI Taxonomy" id="449393"/>
    <lineage>
        <taxon>unclassified sequences</taxon>
        <taxon>metagenomes</taxon>
        <taxon>ecological metagenomes</taxon>
    </lineage>
</organism>
<dbReference type="EMBL" id="CAEZXC010000057">
    <property type="protein sequence ID" value="CAB4679285.1"/>
    <property type="molecule type" value="Genomic_DNA"/>
</dbReference>
<evidence type="ECO:0000256" key="2">
    <source>
        <dbReference type="ARBA" id="ARBA00023125"/>
    </source>
</evidence>
<dbReference type="PANTHER" id="PTHR30146">
    <property type="entry name" value="LACI-RELATED TRANSCRIPTIONAL REPRESSOR"/>
    <property type="match status" value="1"/>
</dbReference>
<evidence type="ECO:0000313" key="8">
    <source>
        <dbReference type="EMBL" id="CAB4811367.1"/>
    </source>
</evidence>
<keyword evidence="3" id="KW-0804">Transcription</keyword>
<dbReference type="SUPFAM" id="SSF47413">
    <property type="entry name" value="lambda repressor-like DNA-binding domains"/>
    <property type="match status" value="1"/>
</dbReference>
<dbReference type="Pfam" id="PF00356">
    <property type="entry name" value="LacI"/>
    <property type="match status" value="1"/>
</dbReference>
<dbReference type="PANTHER" id="PTHR30146:SF109">
    <property type="entry name" value="HTH-TYPE TRANSCRIPTIONAL REGULATOR GALS"/>
    <property type="match status" value="1"/>
</dbReference>
<evidence type="ECO:0000259" key="4">
    <source>
        <dbReference type="PROSITE" id="PS50932"/>
    </source>
</evidence>
<gene>
    <name evidence="5" type="ORF">UFOPK1824_00642</name>
    <name evidence="6" type="ORF">UFOPK2340_00986</name>
    <name evidence="7" type="ORF">UFOPK2850_01263</name>
    <name evidence="8" type="ORF">UFOPK3027_01355</name>
    <name evidence="9" type="ORF">UFOPK3256_01302</name>
    <name evidence="10" type="ORF">UFOPK3827_01322</name>
    <name evidence="11" type="ORF">UFOPK3982_01114</name>
    <name evidence="12" type="ORF">UFOPK4120_01380</name>
    <name evidence="13" type="ORF">UFOPK4404_01376</name>
</gene>
<evidence type="ECO:0000313" key="11">
    <source>
        <dbReference type="EMBL" id="CAB4990401.1"/>
    </source>
</evidence>
<dbReference type="EMBL" id="CAFBOO010000009">
    <property type="protein sequence ID" value="CAB4990401.1"/>
    <property type="molecule type" value="Genomic_DNA"/>
</dbReference>
<dbReference type="InterPro" id="IPR010982">
    <property type="entry name" value="Lambda_DNA-bd_dom_sf"/>
</dbReference>
<dbReference type="EMBL" id="CAEZUM010000034">
    <property type="protein sequence ID" value="CAB4600143.1"/>
    <property type="molecule type" value="Genomic_DNA"/>
</dbReference>
<evidence type="ECO:0000313" key="7">
    <source>
        <dbReference type="EMBL" id="CAB4762735.1"/>
    </source>
</evidence>
<dbReference type="EMBL" id="CAFBQY010000019">
    <property type="protein sequence ID" value="CAB5075985.1"/>
    <property type="molecule type" value="Genomic_DNA"/>
</dbReference>
<dbReference type="EMBL" id="CAEZZH010000020">
    <property type="protein sequence ID" value="CAB4762735.1"/>
    <property type="molecule type" value="Genomic_DNA"/>
</dbReference>
<dbReference type="GO" id="GO:0000976">
    <property type="term" value="F:transcription cis-regulatory region binding"/>
    <property type="evidence" value="ECO:0007669"/>
    <property type="project" value="TreeGrafter"/>
</dbReference>
<dbReference type="CDD" id="cd06288">
    <property type="entry name" value="PBP1_sucrose_transcription_regulator"/>
    <property type="match status" value="1"/>
</dbReference>
<evidence type="ECO:0000313" key="12">
    <source>
        <dbReference type="EMBL" id="CAB5028768.1"/>
    </source>
</evidence>
<protein>
    <submittedName>
        <fullName evidence="8">Unannotated protein</fullName>
    </submittedName>
</protein>
<dbReference type="GO" id="GO:0003700">
    <property type="term" value="F:DNA-binding transcription factor activity"/>
    <property type="evidence" value="ECO:0007669"/>
    <property type="project" value="TreeGrafter"/>
</dbReference>
<evidence type="ECO:0000313" key="13">
    <source>
        <dbReference type="EMBL" id="CAB5075985.1"/>
    </source>
</evidence>
<evidence type="ECO:0000313" key="9">
    <source>
        <dbReference type="EMBL" id="CAB4844438.1"/>
    </source>
</evidence>
<accession>A0A6J6Z1I3</accession>
<dbReference type="Pfam" id="PF13377">
    <property type="entry name" value="Peripla_BP_3"/>
    <property type="match status" value="1"/>
</dbReference>
<dbReference type="EMBL" id="CAFAZW010000026">
    <property type="protein sequence ID" value="CAB4844438.1"/>
    <property type="molecule type" value="Genomic_DNA"/>
</dbReference>
<dbReference type="InterPro" id="IPR028082">
    <property type="entry name" value="Peripla_BP_I"/>
</dbReference>
<dbReference type="Gene3D" id="3.40.50.2300">
    <property type="match status" value="2"/>
</dbReference>
<dbReference type="EMBL" id="CAFBNM010000019">
    <property type="protein sequence ID" value="CAB4962178.1"/>
    <property type="molecule type" value="Genomic_DNA"/>
</dbReference>
<dbReference type="Gene3D" id="1.10.260.40">
    <property type="entry name" value="lambda repressor-like DNA-binding domains"/>
    <property type="match status" value="1"/>
</dbReference>
<dbReference type="InterPro" id="IPR000843">
    <property type="entry name" value="HTH_LacI"/>
</dbReference>
<dbReference type="InterPro" id="IPR046335">
    <property type="entry name" value="LacI/GalR-like_sensor"/>
</dbReference>
<proteinExistence type="predicted"/>
<evidence type="ECO:0000256" key="1">
    <source>
        <dbReference type="ARBA" id="ARBA00023015"/>
    </source>
</evidence>
<reference evidence="8" key="1">
    <citation type="submission" date="2020-05" db="EMBL/GenBank/DDBJ databases">
        <authorList>
            <person name="Chiriac C."/>
            <person name="Salcher M."/>
            <person name="Ghai R."/>
            <person name="Kavagutti S V."/>
        </authorList>
    </citation>
    <scope>NUCLEOTIDE SEQUENCE</scope>
</reference>
<dbReference type="EMBL" id="CAFAAN010000016">
    <property type="protein sequence ID" value="CAB4811367.1"/>
    <property type="molecule type" value="Genomic_DNA"/>
</dbReference>
<keyword evidence="2" id="KW-0238">DNA-binding</keyword>
<evidence type="ECO:0000313" key="6">
    <source>
        <dbReference type="EMBL" id="CAB4679285.1"/>
    </source>
</evidence>
<name>A0A6J6Z1I3_9ZZZZ</name>
<dbReference type="AlphaFoldDB" id="A0A6J6Z1I3"/>
<evidence type="ECO:0000313" key="10">
    <source>
        <dbReference type="EMBL" id="CAB4962178.1"/>
    </source>
</evidence>
<feature type="domain" description="HTH lacI-type" evidence="4">
    <location>
        <begin position="4"/>
        <end position="58"/>
    </location>
</feature>
<dbReference type="EMBL" id="CAFBPO010000024">
    <property type="protein sequence ID" value="CAB5028768.1"/>
    <property type="molecule type" value="Genomic_DNA"/>
</dbReference>
<dbReference type="PROSITE" id="PS00356">
    <property type="entry name" value="HTH_LACI_1"/>
    <property type="match status" value="1"/>
</dbReference>